<evidence type="ECO:0000313" key="3">
    <source>
        <dbReference type="EMBL" id="ORJ52628.1"/>
    </source>
</evidence>
<organism evidence="3 4">
    <name type="scientific">Mycobacterium simiae</name>
    <name type="common">Mycobacterium habana</name>
    <dbReference type="NCBI Taxonomy" id="1784"/>
    <lineage>
        <taxon>Bacteria</taxon>
        <taxon>Bacillati</taxon>
        <taxon>Actinomycetota</taxon>
        <taxon>Actinomycetes</taxon>
        <taxon>Mycobacteriales</taxon>
        <taxon>Mycobacteriaceae</taxon>
        <taxon>Mycobacterium</taxon>
        <taxon>Mycobacterium simiae complex</taxon>
    </lineage>
</organism>
<dbReference type="NCBIfam" id="TIGR01493">
    <property type="entry name" value="HAD-SF-IA-v2"/>
    <property type="match status" value="1"/>
</dbReference>
<dbReference type="PANTHER" id="PTHR43316:SF3">
    <property type="entry name" value="HALOACID DEHALOGENASE, TYPE II (AFU_ORTHOLOGUE AFUA_2G07750)-RELATED"/>
    <property type="match status" value="1"/>
</dbReference>
<dbReference type="PRINTS" id="PR00413">
    <property type="entry name" value="HADHALOGNASE"/>
</dbReference>
<evidence type="ECO:0000256" key="2">
    <source>
        <dbReference type="ARBA" id="ARBA00022801"/>
    </source>
</evidence>
<protein>
    <submittedName>
        <fullName evidence="3">Haloacid dehalogenase, type II</fullName>
    </submittedName>
</protein>
<evidence type="ECO:0000313" key="4">
    <source>
        <dbReference type="Proteomes" id="UP000193040"/>
    </source>
</evidence>
<dbReference type="EMBL" id="MZZM01000046">
    <property type="protein sequence ID" value="ORJ52628.1"/>
    <property type="molecule type" value="Genomic_DNA"/>
</dbReference>
<dbReference type="InterPro" id="IPR023198">
    <property type="entry name" value="PGP-like_dom2"/>
</dbReference>
<dbReference type="Proteomes" id="UP000193040">
    <property type="component" value="Unassembled WGS sequence"/>
</dbReference>
<dbReference type="InterPro" id="IPR051540">
    <property type="entry name" value="S-2-haloacid_dehalogenase"/>
</dbReference>
<dbReference type="SUPFAM" id="SSF56784">
    <property type="entry name" value="HAD-like"/>
    <property type="match status" value="1"/>
</dbReference>
<dbReference type="Gene3D" id="1.10.150.240">
    <property type="entry name" value="Putative phosphatase, domain 2"/>
    <property type="match status" value="1"/>
</dbReference>
<keyword evidence="4" id="KW-1185">Reference proteome</keyword>
<evidence type="ECO:0000256" key="1">
    <source>
        <dbReference type="ARBA" id="ARBA00008106"/>
    </source>
</evidence>
<dbReference type="PANTHER" id="PTHR43316">
    <property type="entry name" value="HYDROLASE, HALOACID DELAHOGENASE-RELATED"/>
    <property type="match status" value="1"/>
</dbReference>
<sequence>MAVIAFDVNETLLDTRALDVVLGAPQVRSTWFALMVHYTFVAGLTGHYVGYPAAQRAALRTLGIGREDEVAEQMRRMPAHADVHAALDRLTDFTVVALTNSPLDVATAGLEYAGIATRFDAILSADHLHALKPQRRVYEYAAAALGVTVSQIRLVAVHGWDIAGALAAGCRAAFVDRPTANLHYSAMALNPLGPQPDIVGTSLVDVADKIVAFHGAVTPPLRTTPETDTQHG</sequence>
<dbReference type="InterPro" id="IPR036412">
    <property type="entry name" value="HAD-like_sf"/>
</dbReference>
<dbReference type="Pfam" id="PF00702">
    <property type="entry name" value="Hydrolase"/>
    <property type="match status" value="1"/>
</dbReference>
<comment type="similarity">
    <text evidence="1">Belongs to the HAD-like hydrolase superfamily. S-2-haloalkanoic acid dehalogenase family.</text>
</comment>
<dbReference type="InterPro" id="IPR023214">
    <property type="entry name" value="HAD_sf"/>
</dbReference>
<keyword evidence="2" id="KW-0378">Hydrolase</keyword>
<dbReference type="Gene3D" id="3.40.50.1000">
    <property type="entry name" value="HAD superfamily/HAD-like"/>
    <property type="match status" value="1"/>
</dbReference>
<name>A0A1X0XIG0_MYCSI</name>
<proteinExistence type="inferred from homology"/>
<dbReference type="InterPro" id="IPR006439">
    <property type="entry name" value="HAD-SF_hydro_IA"/>
</dbReference>
<gene>
    <name evidence="3" type="ORF">B5M45_30725</name>
</gene>
<comment type="caution">
    <text evidence="3">The sequence shown here is derived from an EMBL/GenBank/DDBJ whole genome shotgun (WGS) entry which is preliminary data.</text>
</comment>
<dbReference type="SFLD" id="SFLDG01129">
    <property type="entry name" value="C1.5:_HAD__Beta-PGM__Phosphata"/>
    <property type="match status" value="1"/>
</dbReference>
<dbReference type="SFLD" id="SFLDS00003">
    <property type="entry name" value="Haloacid_Dehalogenase"/>
    <property type="match status" value="1"/>
</dbReference>
<dbReference type="AlphaFoldDB" id="A0A1X0XIG0"/>
<accession>A0A1X0XIG0</accession>
<dbReference type="GO" id="GO:0019120">
    <property type="term" value="F:hydrolase activity, acting on acid halide bonds, in C-halide compounds"/>
    <property type="evidence" value="ECO:0007669"/>
    <property type="project" value="InterPro"/>
</dbReference>
<dbReference type="NCBIfam" id="TIGR01428">
    <property type="entry name" value="HAD_type_II"/>
    <property type="match status" value="1"/>
</dbReference>
<dbReference type="InterPro" id="IPR006328">
    <property type="entry name" value="2-HAD"/>
</dbReference>
<reference evidence="3 4" key="1">
    <citation type="submission" date="2017-03" db="EMBL/GenBank/DDBJ databases">
        <title>Genomic insights into Mycobacterium simiae human colonization.</title>
        <authorList>
            <person name="Steffani J.L."/>
            <person name="Brunck M.E."/>
            <person name="Cruz E."/>
            <person name="Montiel R."/>
            <person name="Barona F."/>
        </authorList>
    </citation>
    <scope>NUCLEOTIDE SEQUENCE [LARGE SCALE GENOMIC DNA]</scope>
    <source>
        <strain evidence="3 4">MsiGto</strain>
    </source>
</reference>